<evidence type="ECO:0000259" key="3">
    <source>
        <dbReference type="PROSITE" id="PS50158"/>
    </source>
</evidence>
<accession>A0A8J6HKX1</accession>
<dbReference type="SUPFAM" id="SSF57756">
    <property type="entry name" value="Retrovirus zinc finger-like domains"/>
    <property type="match status" value="1"/>
</dbReference>
<dbReference type="InterPro" id="IPR001878">
    <property type="entry name" value="Znf_CCHC"/>
</dbReference>
<feature type="region of interest" description="Disordered" evidence="2">
    <location>
        <begin position="1"/>
        <end position="42"/>
    </location>
</feature>
<organism evidence="4 5">
    <name type="scientific">Tenebrio molitor</name>
    <name type="common">Yellow mealworm beetle</name>
    <dbReference type="NCBI Taxonomy" id="7067"/>
    <lineage>
        <taxon>Eukaryota</taxon>
        <taxon>Metazoa</taxon>
        <taxon>Ecdysozoa</taxon>
        <taxon>Arthropoda</taxon>
        <taxon>Hexapoda</taxon>
        <taxon>Insecta</taxon>
        <taxon>Pterygota</taxon>
        <taxon>Neoptera</taxon>
        <taxon>Endopterygota</taxon>
        <taxon>Coleoptera</taxon>
        <taxon>Polyphaga</taxon>
        <taxon>Cucujiformia</taxon>
        <taxon>Tenebrionidae</taxon>
        <taxon>Tenebrio</taxon>
    </lineage>
</organism>
<keyword evidence="1" id="KW-0479">Metal-binding</keyword>
<gene>
    <name evidence="4" type="ORF">GEV33_002161</name>
</gene>
<name>A0A8J6HKX1_TENMO</name>
<evidence type="ECO:0000313" key="4">
    <source>
        <dbReference type="EMBL" id="KAH0820630.1"/>
    </source>
</evidence>
<keyword evidence="1" id="KW-0863">Zinc-finger</keyword>
<dbReference type="AlphaFoldDB" id="A0A8J6HKX1"/>
<dbReference type="GO" id="GO:0003676">
    <property type="term" value="F:nucleic acid binding"/>
    <property type="evidence" value="ECO:0007669"/>
    <property type="project" value="InterPro"/>
</dbReference>
<keyword evidence="1" id="KW-0862">Zinc</keyword>
<feature type="region of interest" description="Disordered" evidence="2">
    <location>
        <begin position="232"/>
        <end position="275"/>
    </location>
</feature>
<evidence type="ECO:0000313" key="5">
    <source>
        <dbReference type="Proteomes" id="UP000719412"/>
    </source>
</evidence>
<comment type="caution">
    <text evidence="4">The sequence shown here is derived from an EMBL/GenBank/DDBJ whole genome shotgun (WGS) entry which is preliminary data.</text>
</comment>
<reference evidence="4" key="2">
    <citation type="submission" date="2021-08" db="EMBL/GenBank/DDBJ databases">
        <authorList>
            <person name="Eriksson T."/>
        </authorList>
    </citation>
    <scope>NUCLEOTIDE SEQUENCE</scope>
    <source>
        <strain evidence="4">Stoneville</strain>
        <tissue evidence="4">Whole head</tissue>
    </source>
</reference>
<dbReference type="Gene3D" id="4.10.60.10">
    <property type="entry name" value="Zinc finger, CCHC-type"/>
    <property type="match status" value="1"/>
</dbReference>
<feature type="compositionally biased region" description="Basic and acidic residues" evidence="2">
    <location>
        <begin position="236"/>
        <end position="261"/>
    </location>
</feature>
<feature type="compositionally biased region" description="Low complexity" evidence="2">
    <location>
        <begin position="15"/>
        <end position="37"/>
    </location>
</feature>
<dbReference type="SMART" id="SM00343">
    <property type="entry name" value="ZnF_C2HC"/>
    <property type="match status" value="1"/>
</dbReference>
<dbReference type="PROSITE" id="PS50158">
    <property type="entry name" value="ZF_CCHC"/>
    <property type="match status" value="1"/>
</dbReference>
<dbReference type="InterPro" id="IPR036875">
    <property type="entry name" value="Znf_CCHC_sf"/>
</dbReference>
<sequence length="455" mass="50230">MPESAVCRRRVRQISTSSSSDEDTAASSAKRAGSSSSTNTQSTDLAGVLRDFVASLKSQVATVSPRPIINTGLLPPFDPEDRSLNIHQWVAKVEELASMYRWTEEVTVHNALAKLEGLAKTWLGGLPTVTYTWEEWRSQLIAAFPTSDDYHQKLQTMMQRIKRVEETYFRYYYEKLALLNQCEINGEKAVSCLIAGIQDVVVRTGSQAGGYTDPSALLGYLKRCDATSSASASQVVDDHQQKFRRGTPHECSSDGDRRWKTSAESAARPPVQVESQTGRSRCHKCKKLGHFRRNCPLWRDNDEGATISRKLPYQYWVNDRASLSAGGLSEASEDDGRDQVLDSGVIFTVPQARRGQCSFGSWNRRAVQGRSTRVTAAGDTVTRCVGNWVIAGLCNLGYDVSTTNALKPLADTMAHTLAVAVFFCGDRGRAVHPKLHTGLLQVLLEHPTQSRNVAL</sequence>
<reference evidence="4" key="1">
    <citation type="journal article" date="2020" name="J Insects Food Feed">
        <title>The yellow mealworm (Tenebrio molitor) genome: a resource for the emerging insects as food and feed industry.</title>
        <authorList>
            <person name="Eriksson T."/>
            <person name="Andere A."/>
            <person name="Kelstrup H."/>
            <person name="Emery V."/>
            <person name="Picard C."/>
        </authorList>
    </citation>
    <scope>NUCLEOTIDE SEQUENCE</scope>
    <source>
        <strain evidence="4">Stoneville</strain>
        <tissue evidence="4">Whole head</tissue>
    </source>
</reference>
<dbReference type="EMBL" id="JABDTM020011341">
    <property type="protein sequence ID" value="KAH0820630.1"/>
    <property type="molecule type" value="Genomic_DNA"/>
</dbReference>
<keyword evidence="5" id="KW-1185">Reference proteome</keyword>
<dbReference type="GO" id="GO:0008270">
    <property type="term" value="F:zinc ion binding"/>
    <property type="evidence" value="ECO:0007669"/>
    <property type="project" value="UniProtKB-KW"/>
</dbReference>
<feature type="domain" description="CCHC-type" evidence="3">
    <location>
        <begin position="281"/>
        <end position="296"/>
    </location>
</feature>
<dbReference type="Proteomes" id="UP000719412">
    <property type="component" value="Unassembled WGS sequence"/>
</dbReference>
<evidence type="ECO:0000256" key="2">
    <source>
        <dbReference type="SAM" id="MobiDB-lite"/>
    </source>
</evidence>
<protein>
    <recommendedName>
        <fullName evidence="3">CCHC-type domain-containing protein</fullName>
    </recommendedName>
</protein>
<proteinExistence type="predicted"/>
<evidence type="ECO:0000256" key="1">
    <source>
        <dbReference type="PROSITE-ProRule" id="PRU00047"/>
    </source>
</evidence>
<dbReference type="Pfam" id="PF00098">
    <property type="entry name" value="zf-CCHC"/>
    <property type="match status" value="1"/>
</dbReference>